<name>Q2RU47_RHORT</name>
<dbReference type="Proteomes" id="UP000001929">
    <property type="component" value="Chromosome"/>
</dbReference>
<keyword evidence="3" id="KW-0456">Lyase</keyword>
<sequence>MTDPLSANPGFFLRLSALWRDIAGGRGTGAMPPLSPGLDDDDMGVVRQQLNACLEGKGGVVSAHARAASLGRAYLSLNEEGRIRFLGILAREFSTDHQAVIAAARALIEASSGGDTGAILAAETELGRTLTAPRRILLTQFNALPEGVKFLVDLRGELLTHIKTHPELRPLERDLRDLLTAWFDVGFLDLERITWESSASFLEKIITYEAVHAIQSWDDLKNRLDHDRRLYAFVHPRMPHEPLIFVEVALVNGISGTIGDLLDLEAPLLDPAQADTAIFYSISNAQSGLAGISFGNFLIKRVVETLRREFPGLKTFSTLSPIPGFRRWLDGVFAEGDIGPMSSAERKALRAVDDRGAKGALKRLIETDGWLTEEGGEEAVKGPLMRLRARYLAVERRLGSGEGVERAYDPVAHFHLTNGARVERINWRGDLSANGLRQSMGMMVNYLYKLDEIEKNHEAYQGNAVAAVSGTVKTLLKA</sequence>
<dbReference type="Pfam" id="PF17408">
    <property type="entry name" value="MCD_N"/>
    <property type="match status" value="1"/>
</dbReference>
<dbReference type="PhylomeDB" id="Q2RU47"/>
<dbReference type="EMBL" id="CP000230">
    <property type="protein sequence ID" value="ABC22348.1"/>
    <property type="molecule type" value="Genomic_DNA"/>
</dbReference>
<dbReference type="GO" id="GO:0006633">
    <property type="term" value="P:fatty acid biosynthetic process"/>
    <property type="evidence" value="ECO:0007669"/>
    <property type="project" value="InterPro"/>
</dbReference>
<dbReference type="PATRIC" id="fig|269796.9.peg.1618"/>
<keyword evidence="4" id="KW-1185">Reference proteome</keyword>
<dbReference type="eggNOG" id="COG1593">
    <property type="taxonomic scope" value="Bacteria"/>
</dbReference>
<dbReference type="Gene3D" id="3.40.630.150">
    <property type="entry name" value="Malonyl-CoA decarboxylase, catalytic domain"/>
    <property type="match status" value="1"/>
</dbReference>
<proteinExistence type="predicted"/>
<feature type="domain" description="Malonyl-CoA decarboxylase C-terminal" evidence="1">
    <location>
        <begin position="186"/>
        <end position="449"/>
    </location>
</feature>
<dbReference type="InterPro" id="IPR007956">
    <property type="entry name" value="Malonyl_CoA_deC_C"/>
</dbReference>
<dbReference type="EnsemblBacteria" id="ABC22348">
    <property type="protein sequence ID" value="ABC22348"/>
    <property type="gene ID" value="Rru_A1548"/>
</dbReference>
<dbReference type="InterPro" id="IPR038917">
    <property type="entry name" value="Malonyl_CoA_deC"/>
</dbReference>
<dbReference type="PANTHER" id="PTHR28641:SF1">
    <property type="entry name" value="MALONYL-COA DECARBOXYLASE, MITOCHONDRIAL"/>
    <property type="match status" value="1"/>
</dbReference>
<evidence type="ECO:0000259" key="2">
    <source>
        <dbReference type="Pfam" id="PF17408"/>
    </source>
</evidence>
<accession>Q2RU47</accession>
<dbReference type="InterPro" id="IPR042303">
    <property type="entry name" value="Malonyl_CoA_deC_C_sf"/>
</dbReference>
<dbReference type="STRING" id="269796.Rru_A1548"/>
<protein>
    <submittedName>
        <fullName evidence="3">Malonyl-CoA decarboxylase</fullName>
        <ecNumber evidence="3">4.1.1.9</ecNumber>
    </submittedName>
</protein>
<dbReference type="PANTHER" id="PTHR28641">
    <property type="match status" value="1"/>
</dbReference>
<evidence type="ECO:0000259" key="1">
    <source>
        <dbReference type="Pfam" id="PF05292"/>
    </source>
</evidence>
<evidence type="ECO:0000313" key="4">
    <source>
        <dbReference type="Proteomes" id="UP000001929"/>
    </source>
</evidence>
<dbReference type="Pfam" id="PF05292">
    <property type="entry name" value="MCD"/>
    <property type="match status" value="1"/>
</dbReference>
<dbReference type="Gene3D" id="1.20.140.90">
    <property type="entry name" value="Malonyl-CoA decarboxylase, oligemerization domain"/>
    <property type="match status" value="1"/>
</dbReference>
<reference evidence="3 4" key="1">
    <citation type="journal article" date="2011" name="Stand. Genomic Sci.">
        <title>Complete genome sequence of Rhodospirillum rubrum type strain (S1).</title>
        <authorList>
            <person name="Munk A.C."/>
            <person name="Copeland A."/>
            <person name="Lucas S."/>
            <person name="Lapidus A."/>
            <person name="Del Rio T.G."/>
            <person name="Barry K."/>
            <person name="Detter J.C."/>
            <person name="Hammon N."/>
            <person name="Israni S."/>
            <person name="Pitluck S."/>
            <person name="Brettin T."/>
            <person name="Bruce D."/>
            <person name="Han C."/>
            <person name="Tapia R."/>
            <person name="Gilna P."/>
            <person name="Schmutz J."/>
            <person name="Larimer F."/>
            <person name="Land M."/>
            <person name="Kyrpides N.C."/>
            <person name="Mavromatis K."/>
            <person name="Richardson P."/>
            <person name="Rohde M."/>
            <person name="Goker M."/>
            <person name="Klenk H.P."/>
            <person name="Zhang Y."/>
            <person name="Roberts G.P."/>
            <person name="Reslewic S."/>
            <person name="Schwartz D.C."/>
        </authorList>
    </citation>
    <scope>NUCLEOTIDE SEQUENCE [LARGE SCALE GENOMIC DNA]</scope>
    <source>
        <strain evidence="4">ATCC 11170 / ATH 1.1.1 / DSM 467 / LMG 4362 / NCIMB 8255 / S1</strain>
    </source>
</reference>
<dbReference type="InterPro" id="IPR035372">
    <property type="entry name" value="MCD_N"/>
</dbReference>
<dbReference type="AlphaFoldDB" id="Q2RU47"/>
<evidence type="ECO:0000313" key="3">
    <source>
        <dbReference type="EMBL" id="ABC22348.1"/>
    </source>
</evidence>
<gene>
    <name evidence="3" type="ordered locus">Rru_A1548</name>
</gene>
<dbReference type="GO" id="GO:0050080">
    <property type="term" value="F:malonyl-CoA decarboxylase activity"/>
    <property type="evidence" value="ECO:0007669"/>
    <property type="project" value="UniProtKB-EC"/>
</dbReference>
<dbReference type="InterPro" id="IPR038351">
    <property type="entry name" value="MCD_N_sf"/>
</dbReference>
<dbReference type="KEGG" id="rru:Rru_A1548"/>
<dbReference type="EC" id="4.1.1.9" evidence="3"/>
<dbReference type="HOGENOM" id="CLU_023433_3_1_5"/>
<dbReference type="RefSeq" id="WP_011389423.1">
    <property type="nucleotide sequence ID" value="NC_007643.1"/>
</dbReference>
<feature type="domain" description="Malonyl-CoA decarboxylase N-terminal" evidence="2">
    <location>
        <begin position="93"/>
        <end position="183"/>
    </location>
</feature>
<organism evidence="3 4">
    <name type="scientific">Rhodospirillum rubrum (strain ATCC 11170 / ATH 1.1.1 / DSM 467 / LMG 4362 / NCIMB 8255 / S1)</name>
    <dbReference type="NCBI Taxonomy" id="269796"/>
    <lineage>
        <taxon>Bacteria</taxon>
        <taxon>Pseudomonadati</taxon>
        <taxon>Pseudomonadota</taxon>
        <taxon>Alphaproteobacteria</taxon>
        <taxon>Rhodospirillales</taxon>
        <taxon>Rhodospirillaceae</taxon>
        <taxon>Rhodospirillum</taxon>
    </lineage>
</organism>